<dbReference type="InterPro" id="IPR050943">
    <property type="entry name" value="Glycosyltr_29_Sialyltrsf"/>
</dbReference>
<dbReference type="PIRSF" id="PIRSF005557">
    <property type="entry name" value="Sialyl_trans"/>
    <property type="match status" value="1"/>
</dbReference>
<proteinExistence type="inferred from homology"/>
<dbReference type="GO" id="GO:0000139">
    <property type="term" value="C:Golgi membrane"/>
    <property type="evidence" value="ECO:0007669"/>
    <property type="project" value="UniProtKB-SubCell"/>
</dbReference>
<dbReference type="GO" id="GO:0009311">
    <property type="term" value="P:oligosaccharide metabolic process"/>
    <property type="evidence" value="ECO:0007669"/>
    <property type="project" value="TreeGrafter"/>
</dbReference>
<gene>
    <name evidence="13" type="ORF">R3I93_018431</name>
</gene>
<keyword evidence="9" id="KW-0472">Membrane</keyword>
<comment type="subcellular location">
    <subcellularLocation>
        <location evidence="1">Golgi apparatus membrane</location>
        <topology evidence="1">Single-pass type II membrane protein</topology>
    </subcellularLocation>
</comment>
<evidence type="ECO:0000256" key="6">
    <source>
        <dbReference type="ARBA" id="ARBA00022968"/>
    </source>
</evidence>
<keyword evidence="5" id="KW-0812">Transmembrane</keyword>
<keyword evidence="6" id="KW-0735">Signal-anchor</keyword>
<evidence type="ECO:0000313" key="13">
    <source>
        <dbReference type="EMBL" id="KAK7131863.1"/>
    </source>
</evidence>
<feature type="disulfide bond" evidence="12">
    <location>
        <begin position="121"/>
        <end position="264"/>
    </location>
</feature>
<keyword evidence="3" id="KW-0328">Glycosyltransferase</keyword>
<dbReference type="PANTHER" id="PTHR11987">
    <property type="entry name" value="ALPHA-2,8-SIALYLTRANSFERASE"/>
    <property type="match status" value="1"/>
</dbReference>
<dbReference type="GO" id="GO:0006491">
    <property type="term" value="P:N-glycan processing"/>
    <property type="evidence" value="ECO:0007669"/>
    <property type="project" value="TreeGrafter"/>
</dbReference>
<dbReference type="AlphaFoldDB" id="A0AAN9GW45"/>
<dbReference type="InterPro" id="IPR001675">
    <property type="entry name" value="Glyco_trans_29"/>
</dbReference>
<dbReference type="InterPro" id="IPR012163">
    <property type="entry name" value="Sialyl_trans"/>
</dbReference>
<evidence type="ECO:0000256" key="5">
    <source>
        <dbReference type="ARBA" id="ARBA00022692"/>
    </source>
</evidence>
<keyword evidence="10" id="KW-1015">Disulfide bond</keyword>
<evidence type="ECO:0000256" key="9">
    <source>
        <dbReference type="ARBA" id="ARBA00023136"/>
    </source>
</evidence>
<name>A0AAN9GW45_9TELE</name>
<keyword evidence="11" id="KW-0325">Glycoprotein</keyword>
<dbReference type="InterPro" id="IPR038578">
    <property type="entry name" value="GT29-like_sf"/>
</dbReference>
<evidence type="ECO:0000256" key="2">
    <source>
        <dbReference type="ARBA" id="ARBA00006003"/>
    </source>
</evidence>
<keyword evidence="8" id="KW-0333">Golgi apparatus</keyword>
<dbReference type="EMBL" id="JAYKXH010000020">
    <property type="protein sequence ID" value="KAK7131863.1"/>
    <property type="molecule type" value="Genomic_DNA"/>
</dbReference>
<evidence type="ECO:0000256" key="3">
    <source>
        <dbReference type="ARBA" id="ARBA00022676"/>
    </source>
</evidence>
<sequence>MRDETGEDVSQLRCTTVRQAFSIITAASSNLSTDMTSFSEKVSELLTCPYKSNITQIELNRALLHFCCNASGHLYLTKQNTAVHQIIPYESDRYPKYTMNEALHNMLPEAFPWSERRLGRCAVVGSGGILKNSNCGREIDSADYVIRFNMAPVNDSDVGLKTDLLTVNPSQIRKGYRNVQKQAGPLMRRLSVYGNASLIMPAFASPLNTQLSVSTLKALWPEMQVVLFSSSYLKNLGRVWKARGLSARRLSTGFMLINVALELCDHVHVYGFWPFDVNLEKQILPHHYFDNIGPKPGVHAMPEEFLRLLQLHSQGALTLHLQPCS</sequence>
<dbReference type="GO" id="GO:0003828">
    <property type="term" value="F:alpha-N-acetylneuraminate alpha-2,8-sialyltransferase activity"/>
    <property type="evidence" value="ECO:0007669"/>
    <property type="project" value="TreeGrafter"/>
</dbReference>
<comment type="caution">
    <text evidence="13">The sequence shown here is derived from an EMBL/GenBank/DDBJ whole genome shotgun (WGS) entry which is preliminary data.</text>
</comment>
<accession>A0AAN9GW45</accession>
<dbReference type="Proteomes" id="UP001364617">
    <property type="component" value="Unassembled WGS sequence"/>
</dbReference>
<comment type="similarity">
    <text evidence="2">Belongs to the glycosyltransferase 29 family.</text>
</comment>
<keyword evidence="7" id="KW-1133">Transmembrane helix</keyword>
<evidence type="ECO:0000256" key="10">
    <source>
        <dbReference type="ARBA" id="ARBA00023157"/>
    </source>
</evidence>
<keyword evidence="4" id="KW-0808">Transferase</keyword>
<keyword evidence="14" id="KW-1185">Reference proteome</keyword>
<dbReference type="Gene3D" id="3.90.1480.20">
    <property type="entry name" value="Glycosyl transferase family 29"/>
    <property type="match status" value="1"/>
</dbReference>
<dbReference type="Pfam" id="PF00777">
    <property type="entry name" value="Glyco_transf_29"/>
    <property type="match status" value="1"/>
</dbReference>
<evidence type="ECO:0000256" key="4">
    <source>
        <dbReference type="ARBA" id="ARBA00022679"/>
    </source>
</evidence>
<protein>
    <recommendedName>
        <fullName evidence="15">Alpha-2,8-sialyltransferase 8E</fullName>
    </recommendedName>
</protein>
<evidence type="ECO:0008006" key="15">
    <source>
        <dbReference type="Google" id="ProtNLM"/>
    </source>
</evidence>
<evidence type="ECO:0000256" key="11">
    <source>
        <dbReference type="ARBA" id="ARBA00023180"/>
    </source>
</evidence>
<evidence type="ECO:0000256" key="7">
    <source>
        <dbReference type="ARBA" id="ARBA00022989"/>
    </source>
</evidence>
<evidence type="ECO:0000256" key="12">
    <source>
        <dbReference type="PIRSR" id="PIRSR005557-2"/>
    </source>
</evidence>
<evidence type="ECO:0000256" key="8">
    <source>
        <dbReference type="ARBA" id="ARBA00023034"/>
    </source>
</evidence>
<organism evidence="13 14">
    <name type="scientific">Phoxinus phoxinus</name>
    <name type="common">Eurasian minnow</name>
    <dbReference type="NCBI Taxonomy" id="58324"/>
    <lineage>
        <taxon>Eukaryota</taxon>
        <taxon>Metazoa</taxon>
        <taxon>Chordata</taxon>
        <taxon>Craniata</taxon>
        <taxon>Vertebrata</taxon>
        <taxon>Euteleostomi</taxon>
        <taxon>Actinopterygii</taxon>
        <taxon>Neopterygii</taxon>
        <taxon>Teleostei</taxon>
        <taxon>Ostariophysi</taxon>
        <taxon>Cypriniformes</taxon>
        <taxon>Leuciscidae</taxon>
        <taxon>Phoxininae</taxon>
        <taxon>Phoxinus</taxon>
    </lineage>
</organism>
<dbReference type="PANTHER" id="PTHR11987:SF29">
    <property type="entry name" value="ALPHA-2,8-SIALYLTRANSFERASE 8F"/>
    <property type="match status" value="1"/>
</dbReference>
<evidence type="ECO:0000313" key="14">
    <source>
        <dbReference type="Proteomes" id="UP001364617"/>
    </source>
</evidence>
<reference evidence="13 14" key="1">
    <citation type="submission" date="2024-02" db="EMBL/GenBank/DDBJ databases">
        <title>Chromosome-level genome assembly of the Eurasian Minnow (Phoxinus phoxinus).</title>
        <authorList>
            <person name="Oriowo T.O."/>
            <person name="Martin S."/>
            <person name="Stange M."/>
            <person name="Chrysostomakis Y."/>
            <person name="Brown T."/>
            <person name="Winkler S."/>
            <person name="Kukowka S."/>
            <person name="Myers E.W."/>
            <person name="Bohne A."/>
        </authorList>
    </citation>
    <scope>NUCLEOTIDE SEQUENCE [LARGE SCALE GENOMIC DNA]</scope>
    <source>
        <strain evidence="13">ZFMK-TIS-60720</strain>
        <tissue evidence="13">Whole Organism</tissue>
    </source>
</reference>
<evidence type="ECO:0000256" key="1">
    <source>
        <dbReference type="ARBA" id="ARBA00004323"/>
    </source>
</evidence>